<feature type="active site" evidence="5">
    <location>
        <position position="535"/>
    </location>
</feature>
<feature type="compositionally biased region" description="Low complexity" evidence="6">
    <location>
        <begin position="21"/>
        <end position="33"/>
    </location>
</feature>
<dbReference type="PANTHER" id="PTHR11061:SF30">
    <property type="entry name" value="TRNA (URACIL(54)-C(5))-METHYLTRANSFERASE"/>
    <property type="match status" value="1"/>
</dbReference>
<dbReference type="GO" id="GO:0006400">
    <property type="term" value="P:tRNA modification"/>
    <property type="evidence" value="ECO:0007669"/>
    <property type="project" value="EnsemblFungi"/>
</dbReference>
<protein>
    <submittedName>
        <fullName evidence="7">Putative tRNA (Uracil-5-)-methyltransferase protein</fullName>
    </submittedName>
</protein>
<dbReference type="InterPro" id="IPR030391">
    <property type="entry name" value="MeTrfase_TrmA_CS"/>
</dbReference>
<dbReference type="InterPro" id="IPR029063">
    <property type="entry name" value="SAM-dependent_MTases_sf"/>
</dbReference>
<evidence type="ECO:0000256" key="3">
    <source>
        <dbReference type="ARBA" id="ARBA00022691"/>
    </source>
</evidence>
<keyword evidence="3 4" id="KW-0949">S-adenosyl-L-methionine</keyword>
<evidence type="ECO:0000256" key="1">
    <source>
        <dbReference type="ARBA" id="ARBA00022603"/>
    </source>
</evidence>
<feature type="active site" description="Nucleophile" evidence="4">
    <location>
        <position position="535"/>
    </location>
</feature>
<evidence type="ECO:0000313" key="7">
    <source>
        <dbReference type="EMBL" id="GAP88672.1"/>
    </source>
</evidence>
<feature type="binding site" evidence="4">
    <location>
        <position position="373"/>
    </location>
    <ligand>
        <name>S-adenosyl-L-methionine</name>
        <dbReference type="ChEBI" id="CHEBI:59789"/>
    </ligand>
</feature>
<dbReference type="SUPFAM" id="SSF53335">
    <property type="entry name" value="S-adenosyl-L-methionine-dependent methyltransferases"/>
    <property type="match status" value="1"/>
</dbReference>
<dbReference type="PROSITE" id="PS51622">
    <property type="entry name" value="SAM_MT_RNA_M5U_2"/>
    <property type="match status" value="1"/>
</dbReference>
<dbReference type="InterPro" id="IPR012340">
    <property type="entry name" value="NA-bd_OB-fold"/>
</dbReference>
<dbReference type="PROSITE" id="PS01231">
    <property type="entry name" value="TRMA_2"/>
    <property type="match status" value="1"/>
</dbReference>
<dbReference type="PROSITE" id="PS51687">
    <property type="entry name" value="SAM_MT_RNA_M5U"/>
    <property type="match status" value="1"/>
</dbReference>
<dbReference type="PANTHER" id="PTHR11061">
    <property type="entry name" value="RNA M5U METHYLTRANSFERASE"/>
    <property type="match status" value="1"/>
</dbReference>
<dbReference type="InterPro" id="IPR030390">
    <property type="entry name" value="MeTrfase_TrmA_AS"/>
</dbReference>
<reference evidence="7" key="1">
    <citation type="submission" date="2016-03" db="EMBL/GenBank/DDBJ databases">
        <title>Draft genome sequence of Rosellinia necatrix.</title>
        <authorList>
            <person name="Kanematsu S."/>
        </authorList>
    </citation>
    <scope>NUCLEOTIDE SEQUENCE [LARGE SCALE GENOMIC DNA]</scope>
    <source>
        <strain evidence="7">W97</strain>
    </source>
</reference>
<dbReference type="InterPro" id="IPR025795">
    <property type="entry name" value="tRNA_(uracil-5-)_MeTrfase"/>
</dbReference>
<feature type="region of interest" description="Disordered" evidence="6">
    <location>
        <begin position="1"/>
        <end position="92"/>
    </location>
</feature>
<keyword evidence="2 4" id="KW-0808">Transferase</keyword>
<feature type="compositionally biased region" description="Acidic residues" evidence="6">
    <location>
        <begin position="79"/>
        <end position="88"/>
    </location>
</feature>
<feature type="binding site" evidence="4">
    <location>
        <position position="446"/>
    </location>
    <ligand>
        <name>S-adenosyl-L-methionine</name>
        <dbReference type="ChEBI" id="CHEBI:59789"/>
    </ligand>
</feature>
<dbReference type="Proteomes" id="UP000054516">
    <property type="component" value="Unassembled WGS sequence"/>
</dbReference>
<feature type="binding site" evidence="4">
    <location>
        <position position="424"/>
    </location>
    <ligand>
        <name>S-adenosyl-L-methionine</name>
        <dbReference type="ChEBI" id="CHEBI:59789"/>
    </ligand>
</feature>
<organism evidence="7">
    <name type="scientific">Rosellinia necatrix</name>
    <name type="common">White root-rot fungus</name>
    <dbReference type="NCBI Taxonomy" id="77044"/>
    <lineage>
        <taxon>Eukaryota</taxon>
        <taxon>Fungi</taxon>
        <taxon>Dikarya</taxon>
        <taxon>Ascomycota</taxon>
        <taxon>Pezizomycotina</taxon>
        <taxon>Sordariomycetes</taxon>
        <taxon>Xylariomycetidae</taxon>
        <taxon>Xylariales</taxon>
        <taxon>Xylariaceae</taxon>
        <taxon>Rosellinia</taxon>
    </lineage>
</organism>
<evidence type="ECO:0000256" key="2">
    <source>
        <dbReference type="ARBA" id="ARBA00022679"/>
    </source>
</evidence>
<dbReference type="SUPFAM" id="SSF50249">
    <property type="entry name" value="Nucleic acid-binding proteins"/>
    <property type="match status" value="1"/>
</dbReference>
<evidence type="ECO:0000256" key="5">
    <source>
        <dbReference type="PROSITE-ProRule" id="PRU10015"/>
    </source>
</evidence>
<dbReference type="Gene3D" id="3.40.50.150">
    <property type="entry name" value="Vaccinia Virus protein VP39"/>
    <property type="match status" value="2"/>
</dbReference>
<dbReference type="FunFam" id="2.40.50.140:FF:000201">
    <property type="entry name" value="TRM2p tRNA methyltransferase"/>
    <property type="match status" value="1"/>
</dbReference>
<dbReference type="Gene3D" id="2.40.50.140">
    <property type="entry name" value="Nucleic acid-binding proteins"/>
    <property type="match status" value="1"/>
</dbReference>
<accession>A0A1W2TK84</accession>
<dbReference type="AlphaFoldDB" id="A0A1W2TK84"/>
<evidence type="ECO:0000256" key="4">
    <source>
        <dbReference type="PROSITE-ProRule" id="PRU01024"/>
    </source>
</evidence>
<dbReference type="PROSITE" id="PS01230">
    <property type="entry name" value="TRMA_1"/>
    <property type="match status" value="1"/>
</dbReference>
<comment type="similarity">
    <text evidence="4">Belongs to the class I-like SAM-binding methyltransferase superfamily. RNA M5U methyltransferase family.</text>
</comment>
<dbReference type="OMA" id="GGCKWQH"/>
<dbReference type="EMBL" id="DF977478">
    <property type="protein sequence ID" value="GAP88672.1"/>
    <property type="molecule type" value="Genomic_DNA"/>
</dbReference>
<dbReference type="InterPro" id="IPR010280">
    <property type="entry name" value="U5_MeTrfase_fam"/>
</dbReference>
<proteinExistence type="inferred from homology"/>
<sequence length="627" mass="67155">METEENAKPRPEGKGKKGKRPAPNQQRPGPGQKRQQKKVRKRERDMKSGSAEEVLAIDIRELRASLNGSEGDGRKGEGEGEGEGEEEGEGKREAVAEELPMPGSEIVVKVVELSSTGDALAVQEGSKQIYVVPFAVPGDILRVKVFRHVQGKDGYGVADFLSVETPSPLRDDSRVRCKYFSQCSGCQFQMLDYAEQLRVKRRVVEKAFASFSELPPELVPAVGDTVGSPLPYGYRTKLTPHFDAPSGNPRRTRSPFTAVPPIGFMFKGRRTTLDIEDCPIGTDAVRAGMKAERARMAVEFGKYQRGATILLRESTKRIPKSDAAALAEIPAGAVTVETDAHVDWKTCVTDNMGTSTEYVGDYVFHNPAGSFFQNNNSILPVVTDYIRQNIIQAPTTTTATTPTTTTITTTPPPTPPIKFLIDAYSGSGLFTITLSTLFSGGSTGIDIAEQSIAFARTNAAANDLPAFAFGGGGGGGGGDGGASFIAADAAKLFADVRYPADETAVVLDPPRKGCDADFLAQLLRFGPRRIVYVSCNVHTQARDVGMLVRGEVGTAVAAAAVADGVEGGEGDKKEQTKEMAMAMAMDNPKGTRYAIESLRGFDFFPQTSHVEGVAVLSRVDPVEATAE</sequence>
<dbReference type="GO" id="GO:0032259">
    <property type="term" value="P:methylation"/>
    <property type="evidence" value="ECO:0007669"/>
    <property type="project" value="UniProtKB-KW"/>
</dbReference>
<feature type="binding site" evidence="4">
    <location>
        <position position="508"/>
    </location>
    <ligand>
        <name>S-adenosyl-L-methionine</name>
        <dbReference type="ChEBI" id="CHEBI:59789"/>
    </ligand>
</feature>
<name>A0A1W2TK84_ROSNE</name>
<keyword evidence="8" id="KW-1185">Reference proteome</keyword>
<evidence type="ECO:0000313" key="8">
    <source>
        <dbReference type="Proteomes" id="UP000054516"/>
    </source>
</evidence>
<evidence type="ECO:0000256" key="6">
    <source>
        <dbReference type="SAM" id="MobiDB-lite"/>
    </source>
</evidence>
<feature type="compositionally biased region" description="Basic and acidic residues" evidence="6">
    <location>
        <begin position="1"/>
        <end position="15"/>
    </location>
</feature>
<dbReference type="GO" id="GO:0030697">
    <property type="term" value="F:tRNA (uracil(54)-C5)-methyltransferase activity, S-adenosyl methionine-dependent"/>
    <property type="evidence" value="ECO:0007669"/>
    <property type="project" value="EnsemblFungi"/>
</dbReference>
<keyword evidence="1 4" id="KW-0489">Methyltransferase</keyword>
<dbReference type="GO" id="GO:0051908">
    <property type="term" value="F:double-stranded DNA 5'-3' DNA exonuclease activity"/>
    <property type="evidence" value="ECO:0007669"/>
    <property type="project" value="EnsemblFungi"/>
</dbReference>
<dbReference type="OrthoDB" id="10250660at2759"/>
<dbReference type="STRING" id="77044.A0A1W2TK84"/>
<dbReference type="GO" id="GO:0000014">
    <property type="term" value="F:single-stranded DNA endodeoxyribonuclease activity"/>
    <property type="evidence" value="ECO:0007669"/>
    <property type="project" value="EnsemblFungi"/>
</dbReference>
<gene>
    <name evidence="7" type="ORF">SAMD00023353_3300320</name>
</gene>